<feature type="transmembrane region" description="Helical" evidence="1">
    <location>
        <begin position="52"/>
        <end position="73"/>
    </location>
</feature>
<dbReference type="AlphaFoldDB" id="A0A2P1NI63"/>
<dbReference type="RefSeq" id="WP_106845297.1">
    <property type="nucleotide sequence ID" value="NZ_CP027792.1"/>
</dbReference>
<protein>
    <submittedName>
        <fullName evidence="2">Fimb protein</fullName>
    </submittedName>
</protein>
<sequence length="257" mass="28369">MMPPLSERLYFAGRCTALHLLISLAVALMSAAAVFSLWYPPPYRALLQVGHIYLLILGVDVVCGPLLTLVLASPRKSQRERRLDFSLVGIIQVIALVYGMYTVWVARPVALAFEVDRLVIVTANEVQMSALPAAPEGMQRLPWYGVEAVAIRTPANSEELIRSVERGLAGISLAMQPDWWMPWTNARKGMEEKAKPLSALIHERAKDASALRAAAHATGYPIETLKYLPLVSSKTMDWIALLDQDLNIVGYAEVDGF</sequence>
<name>A0A2P1NI63_9BURK</name>
<proteinExistence type="predicted"/>
<keyword evidence="1" id="KW-0472">Membrane</keyword>
<dbReference type="Proteomes" id="UP000241829">
    <property type="component" value="Chromosome"/>
</dbReference>
<keyword evidence="1" id="KW-0812">Transmembrane</keyword>
<gene>
    <name evidence="2" type="ORF">C7H73_02960</name>
</gene>
<reference evidence="3" key="1">
    <citation type="submission" date="2018-03" db="EMBL/GenBank/DDBJ databases">
        <title>Genome sequencing of Melaminivora sp. strain SC2-7.</title>
        <authorList>
            <person name="Kim S.-J."/>
            <person name="Heo J."/>
            <person name="Ahn J.-H."/>
            <person name="Kwon S.-W."/>
        </authorList>
    </citation>
    <scope>NUCLEOTIDE SEQUENCE [LARGE SCALE GENOMIC DNA]</scope>
    <source>
        <strain evidence="3">SC2-7</strain>
    </source>
</reference>
<dbReference type="OrthoDB" id="8613597at2"/>
<evidence type="ECO:0000313" key="2">
    <source>
        <dbReference type="EMBL" id="AVP56739.1"/>
    </source>
</evidence>
<evidence type="ECO:0000256" key="1">
    <source>
        <dbReference type="SAM" id="Phobius"/>
    </source>
</evidence>
<feature type="transmembrane region" description="Helical" evidence="1">
    <location>
        <begin position="85"/>
        <end position="104"/>
    </location>
</feature>
<accession>A0A2P1NI63</accession>
<keyword evidence="3" id="KW-1185">Reference proteome</keyword>
<organism evidence="2 3">
    <name type="scientific">Pulveribacter suum</name>
    <dbReference type="NCBI Taxonomy" id="2116657"/>
    <lineage>
        <taxon>Bacteria</taxon>
        <taxon>Pseudomonadati</taxon>
        <taxon>Pseudomonadota</taxon>
        <taxon>Betaproteobacteria</taxon>
        <taxon>Burkholderiales</taxon>
        <taxon>Comamonadaceae</taxon>
        <taxon>Pulveribacter</taxon>
    </lineage>
</organism>
<dbReference type="KEGG" id="melm:C7H73_02960"/>
<keyword evidence="1" id="KW-1133">Transmembrane helix</keyword>
<dbReference type="EMBL" id="CP027792">
    <property type="protein sequence ID" value="AVP56739.1"/>
    <property type="molecule type" value="Genomic_DNA"/>
</dbReference>
<evidence type="ECO:0000313" key="3">
    <source>
        <dbReference type="Proteomes" id="UP000241829"/>
    </source>
</evidence>